<organism evidence="3 4">
    <name type="scientific">Mycena rosella</name>
    <name type="common">Pink bonnet</name>
    <name type="synonym">Agaricus rosellus</name>
    <dbReference type="NCBI Taxonomy" id="1033263"/>
    <lineage>
        <taxon>Eukaryota</taxon>
        <taxon>Fungi</taxon>
        <taxon>Dikarya</taxon>
        <taxon>Basidiomycota</taxon>
        <taxon>Agaricomycotina</taxon>
        <taxon>Agaricomycetes</taxon>
        <taxon>Agaricomycetidae</taxon>
        <taxon>Agaricales</taxon>
        <taxon>Marasmiineae</taxon>
        <taxon>Mycenaceae</taxon>
        <taxon>Mycena</taxon>
    </lineage>
</organism>
<feature type="region of interest" description="Disordered" evidence="1">
    <location>
        <begin position="1"/>
        <end position="40"/>
    </location>
</feature>
<dbReference type="SMART" id="SM00478">
    <property type="entry name" value="ENDO3c"/>
    <property type="match status" value="1"/>
</dbReference>
<name>A0AAD7CNL4_MYCRO</name>
<comment type="caution">
    <text evidence="3">The sequence shown here is derived from an EMBL/GenBank/DDBJ whole genome shotgun (WGS) entry which is preliminary data.</text>
</comment>
<dbReference type="InterPro" id="IPR023170">
    <property type="entry name" value="HhH_base_excis_C"/>
</dbReference>
<dbReference type="InterPro" id="IPR011257">
    <property type="entry name" value="DNA_glycosylase"/>
</dbReference>
<gene>
    <name evidence="3" type="ORF">B0H17DRAFT_1338160</name>
</gene>
<dbReference type="EMBL" id="JARKIE010000316">
    <property type="protein sequence ID" value="KAJ7654854.1"/>
    <property type="molecule type" value="Genomic_DNA"/>
</dbReference>
<dbReference type="PANTHER" id="PTHR47203">
    <property type="match status" value="1"/>
</dbReference>
<sequence>MANTLKRVRSTSISSERGGTVAPPTTVTAQNNKKRKLPQSSVLQSPFPTLIHPTIAEAREVYVLLCAAHGTPGPAPPVETPLPNILEGLISTILSQSTSGSNSSRAKAGLDAAFGRNNFSAIADASQERVVEAIRCGGLAKKKANTIQKVLSTIHTRHRVYSLQFLASKTDDLRKTDAEVTAELLSYPGVGPKTAACVMSLCLGREAFAVDTHVWRLSKVLGWVPSTADRVLTQAHLEERLPGDLKLGLHVLMMRHGRACMGCKKSDGGACILNNHRRARTLPV</sequence>
<feature type="domain" description="HhH-GPD" evidence="2">
    <location>
        <begin position="94"/>
        <end position="259"/>
    </location>
</feature>
<dbReference type="CDD" id="cd00056">
    <property type="entry name" value="ENDO3c"/>
    <property type="match status" value="1"/>
</dbReference>
<dbReference type="Gene3D" id="1.10.1670.10">
    <property type="entry name" value="Helix-hairpin-Helix base-excision DNA repair enzymes (C-terminal)"/>
    <property type="match status" value="1"/>
</dbReference>
<reference evidence="3" key="1">
    <citation type="submission" date="2023-03" db="EMBL/GenBank/DDBJ databases">
        <title>Massive genome expansion in bonnet fungi (Mycena s.s.) driven by repeated elements and novel gene families across ecological guilds.</title>
        <authorList>
            <consortium name="Lawrence Berkeley National Laboratory"/>
            <person name="Harder C.B."/>
            <person name="Miyauchi S."/>
            <person name="Viragh M."/>
            <person name="Kuo A."/>
            <person name="Thoen E."/>
            <person name="Andreopoulos B."/>
            <person name="Lu D."/>
            <person name="Skrede I."/>
            <person name="Drula E."/>
            <person name="Henrissat B."/>
            <person name="Morin E."/>
            <person name="Kohler A."/>
            <person name="Barry K."/>
            <person name="LaButti K."/>
            <person name="Morin E."/>
            <person name="Salamov A."/>
            <person name="Lipzen A."/>
            <person name="Mereny Z."/>
            <person name="Hegedus B."/>
            <person name="Baldrian P."/>
            <person name="Stursova M."/>
            <person name="Weitz H."/>
            <person name="Taylor A."/>
            <person name="Grigoriev I.V."/>
            <person name="Nagy L.G."/>
            <person name="Martin F."/>
            <person name="Kauserud H."/>
        </authorList>
    </citation>
    <scope>NUCLEOTIDE SEQUENCE</scope>
    <source>
        <strain evidence="3">CBHHK067</strain>
    </source>
</reference>
<dbReference type="Gene3D" id="1.10.340.30">
    <property type="entry name" value="Hypothetical protein, domain 2"/>
    <property type="match status" value="1"/>
</dbReference>
<dbReference type="InterPro" id="IPR003265">
    <property type="entry name" value="HhH-GPD_domain"/>
</dbReference>
<dbReference type="Proteomes" id="UP001221757">
    <property type="component" value="Unassembled WGS sequence"/>
</dbReference>
<accession>A0AAD7CNL4</accession>
<protein>
    <submittedName>
        <fullName evidence="3">DNA glycosylase</fullName>
    </submittedName>
</protein>
<dbReference type="AlphaFoldDB" id="A0AAD7CNL4"/>
<evidence type="ECO:0000313" key="3">
    <source>
        <dbReference type="EMBL" id="KAJ7654854.1"/>
    </source>
</evidence>
<dbReference type="SUPFAM" id="SSF48150">
    <property type="entry name" value="DNA-glycosylase"/>
    <property type="match status" value="1"/>
</dbReference>
<evidence type="ECO:0000259" key="2">
    <source>
        <dbReference type="SMART" id="SM00478"/>
    </source>
</evidence>
<proteinExistence type="predicted"/>
<keyword evidence="4" id="KW-1185">Reference proteome</keyword>
<evidence type="ECO:0000313" key="4">
    <source>
        <dbReference type="Proteomes" id="UP001221757"/>
    </source>
</evidence>
<feature type="compositionally biased region" description="Polar residues" evidence="1">
    <location>
        <begin position="10"/>
        <end position="31"/>
    </location>
</feature>
<dbReference type="GO" id="GO:0006285">
    <property type="term" value="P:base-excision repair, AP site formation"/>
    <property type="evidence" value="ECO:0007669"/>
    <property type="project" value="UniProtKB-ARBA"/>
</dbReference>
<dbReference type="Pfam" id="PF00730">
    <property type="entry name" value="HhH-GPD"/>
    <property type="match status" value="1"/>
</dbReference>
<dbReference type="PANTHER" id="PTHR47203:SF1">
    <property type="entry name" value="HYPOTHETICAL BASE EXCISION DNA REPAIR PROTEIN (EUROFUNG)"/>
    <property type="match status" value="1"/>
</dbReference>
<evidence type="ECO:0000256" key="1">
    <source>
        <dbReference type="SAM" id="MobiDB-lite"/>
    </source>
</evidence>
<dbReference type="GO" id="GO:0000702">
    <property type="term" value="F:oxidized base lesion DNA N-glycosylase activity"/>
    <property type="evidence" value="ECO:0007669"/>
    <property type="project" value="UniProtKB-ARBA"/>
</dbReference>